<reference evidence="1 2" key="1">
    <citation type="journal article" date="2018" name="Sci. Rep.">
        <title>Genomic signatures of local adaptation to the degree of environmental predictability in rotifers.</title>
        <authorList>
            <person name="Franch-Gras L."/>
            <person name="Hahn C."/>
            <person name="Garcia-Roger E.M."/>
            <person name="Carmona M.J."/>
            <person name="Serra M."/>
            <person name="Gomez A."/>
        </authorList>
    </citation>
    <scope>NUCLEOTIDE SEQUENCE [LARGE SCALE GENOMIC DNA]</scope>
    <source>
        <strain evidence="1">HYR1</strain>
    </source>
</reference>
<dbReference type="OrthoDB" id="10368355at2759"/>
<accession>A0A3M7SYP2</accession>
<dbReference type="AlphaFoldDB" id="A0A3M7SYP2"/>
<evidence type="ECO:0000313" key="1">
    <source>
        <dbReference type="EMBL" id="RNA40708.1"/>
    </source>
</evidence>
<protein>
    <submittedName>
        <fullName evidence="1">Uncharacterized protein</fullName>
    </submittedName>
</protein>
<gene>
    <name evidence="1" type="ORF">BpHYR1_037126</name>
</gene>
<keyword evidence="2" id="KW-1185">Reference proteome</keyword>
<evidence type="ECO:0000313" key="2">
    <source>
        <dbReference type="Proteomes" id="UP000276133"/>
    </source>
</evidence>
<name>A0A3M7SYP2_BRAPC</name>
<comment type="caution">
    <text evidence="1">The sequence shown here is derived from an EMBL/GenBank/DDBJ whole genome shotgun (WGS) entry which is preliminary data.</text>
</comment>
<proteinExistence type="predicted"/>
<organism evidence="1 2">
    <name type="scientific">Brachionus plicatilis</name>
    <name type="common">Marine rotifer</name>
    <name type="synonym">Brachionus muelleri</name>
    <dbReference type="NCBI Taxonomy" id="10195"/>
    <lineage>
        <taxon>Eukaryota</taxon>
        <taxon>Metazoa</taxon>
        <taxon>Spiralia</taxon>
        <taxon>Gnathifera</taxon>
        <taxon>Rotifera</taxon>
        <taxon>Eurotatoria</taxon>
        <taxon>Monogononta</taxon>
        <taxon>Pseudotrocha</taxon>
        <taxon>Ploima</taxon>
        <taxon>Brachionidae</taxon>
        <taxon>Brachionus</taxon>
    </lineage>
</organism>
<dbReference type="Proteomes" id="UP000276133">
    <property type="component" value="Unassembled WGS sequence"/>
</dbReference>
<dbReference type="EMBL" id="REGN01000604">
    <property type="protein sequence ID" value="RNA40708.1"/>
    <property type="molecule type" value="Genomic_DNA"/>
</dbReference>
<sequence>MDVLCSNLCFIQPKYYNKDYMEIGSRFKLDIETLLKASPDDDAQFLRFLLRFFEILETDSGLRSNLLRFRNELEMYKSNQEPSETRQRLIELSIQTASLVHYGTLYCTSKNNFESKCNGLKDEFQAFKDWLKANRTALKLNTVEKFYVSYLYKIPKLMKVKRGFKKVDRNRASLNSHV</sequence>